<evidence type="ECO:0000313" key="3">
    <source>
        <dbReference type="Proteomes" id="UP001529510"/>
    </source>
</evidence>
<dbReference type="EMBL" id="JAMKFB020000010">
    <property type="protein sequence ID" value="KAL0181939.1"/>
    <property type="molecule type" value="Genomic_DNA"/>
</dbReference>
<feature type="non-terminal residue" evidence="2">
    <location>
        <position position="1"/>
    </location>
</feature>
<keyword evidence="3" id="KW-1185">Reference proteome</keyword>
<organism evidence="2 3">
    <name type="scientific">Cirrhinus mrigala</name>
    <name type="common">Mrigala</name>
    <dbReference type="NCBI Taxonomy" id="683832"/>
    <lineage>
        <taxon>Eukaryota</taxon>
        <taxon>Metazoa</taxon>
        <taxon>Chordata</taxon>
        <taxon>Craniata</taxon>
        <taxon>Vertebrata</taxon>
        <taxon>Euteleostomi</taxon>
        <taxon>Actinopterygii</taxon>
        <taxon>Neopterygii</taxon>
        <taxon>Teleostei</taxon>
        <taxon>Ostariophysi</taxon>
        <taxon>Cypriniformes</taxon>
        <taxon>Cyprinidae</taxon>
        <taxon>Labeoninae</taxon>
        <taxon>Labeonini</taxon>
        <taxon>Cirrhinus</taxon>
    </lineage>
</organism>
<protein>
    <submittedName>
        <fullName evidence="2">Uncharacterized protein</fullName>
    </submittedName>
</protein>
<name>A0ABD0Q6N4_CIRMR</name>
<feature type="non-terminal residue" evidence="2">
    <location>
        <position position="112"/>
    </location>
</feature>
<gene>
    <name evidence="2" type="ORF">M9458_021314</name>
</gene>
<dbReference type="AlphaFoldDB" id="A0ABD0Q6N4"/>
<dbReference type="Proteomes" id="UP001529510">
    <property type="component" value="Unassembled WGS sequence"/>
</dbReference>
<comment type="caution">
    <text evidence="2">The sequence shown here is derived from an EMBL/GenBank/DDBJ whole genome shotgun (WGS) entry which is preliminary data.</text>
</comment>
<sequence>REVDDGDPLVDFSPEEPITSHSSDDWSDNIILGDLSEWRADVLHALDGVVSKFKDDSLQTPAHVASDLSVDVHHVPVHAAVECGVNDILQTTIRAMPDCSVDAPKTVCPTTK</sequence>
<proteinExistence type="predicted"/>
<accession>A0ABD0Q6N4</accession>
<feature type="region of interest" description="Disordered" evidence="1">
    <location>
        <begin position="1"/>
        <end position="25"/>
    </location>
</feature>
<reference evidence="2 3" key="1">
    <citation type="submission" date="2024-05" db="EMBL/GenBank/DDBJ databases">
        <title>Genome sequencing and assembly of Indian major carp, Cirrhinus mrigala (Hamilton, 1822).</title>
        <authorList>
            <person name="Mohindra V."/>
            <person name="Chowdhury L.M."/>
            <person name="Lal K."/>
            <person name="Jena J.K."/>
        </authorList>
    </citation>
    <scope>NUCLEOTIDE SEQUENCE [LARGE SCALE GENOMIC DNA]</scope>
    <source>
        <strain evidence="2">CM1030</strain>
        <tissue evidence="2">Blood</tissue>
    </source>
</reference>
<evidence type="ECO:0000256" key="1">
    <source>
        <dbReference type="SAM" id="MobiDB-lite"/>
    </source>
</evidence>
<evidence type="ECO:0000313" key="2">
    <source>
        <dbReference type="EMBL" id="KAL0181939.1"/>
    </source>
</evidence>